<dbReference type="InterPro" id="IPR050570">
    <property type="entry name" value="Cell_wall_metabolism_enzyme"/>
</dbReference>
<dbReference type="RefSeq" id="WP_322133629.1">
    <property type="nucleotide sequence ID" value="NZ_CP085036.1"/>
</dbReference>
<sequence length="223" mass="23712">MPQYRRSTRALHRRQVSPYVGLLSLNKRSRALAALACAYAFMSIPALPASATPVALETRAPGQAFLAQAYLPVPAVRDGFGVTEFSLVQWPVPANTTMTSDYGYRNCAGCSSDHKGIDLTPGDGYPIESVADGIVVEAAEDSGGLGVHVVVEHNIDGQVVRTVYAHMRYGSIAHSAGETVARGDQLGLVGNTGASTGSHLHFEVIVDDVQINPLTWLLEHANS</sequence>
<keyword evidence="4" id="KW-0378">Hydrolase</keyword>
<comment type="caution">
    <text evidence="4">The sequence shown here is derived from an EMBL/GenBank/DDBJ whole genome shotgun (WGS) entry which is preliminary data.</text>
</comment>
<gene>
    <name evidence="4" type="ORF">M2152_001494</name>
</gene>
<evidence type="ECO:0000313" key="5">
    <source>
        <dbReference type="Proteomes" id="UP001160142"/>
    </source>
</evidence>
<dbReference type="CDD" id="cd12797">
    <property type="entry name" value="M23_peptidase"/>
    <property type="match status" value="1"/>
</dbReference>
<dbReference type="InterPro" id="IPR016047">
    <property type="entry name" value="M23ase_b-sheet_dom"/>
</dbReference>
<keyword evidence="1 2" id="KW-0732">Signal</keyword>
<reference evidence="4 5" key="1">
    <citation type="submission" date="2023-04" db="EMBL/GenBank/DDBJ databases">
        <title>Genome Encyclopedia of Bacteria and Archaea VI: Functional Genomics of Type Strains.</title>
        <authorList>
            <person name="Whitman W."/>
        </authorList>
    </citation>
    <scope>NUCLEOTIDE SEQUENCE [LARGE SCALE GENOMIC DNA]</scope>
    <source>
        <strain evidence="4 5">SG_E_30_P1</strain>
    </source>
</reference>
<evidence type="ECO:0000259" key="3">
    <source>
        <dbReference type="Pfam" id="PF01551"/>
    </source>
</evidence>
<accession>A0ABT6KMR8</accession>
<feature type="domain" description="M23ase beta-sheet core" evidence="3">
    <location>
        <begin position="113"/>
        <end position="213"/>
    </location>
</feature>
<proteinExistence type="predicted"/>
<dbReference type="PANTHER" id="PTHR21666">
    <property type="entry name" value="PEPTIDASE-RELATED"/>
    <property type="match status" value="1"/>
</dbReference>
<evidence type="ECO:0000313" key="4">
    <source>
        <dbReference type="EMBL" id="MDH6181312.1"/>
    </source>
</evidence>
<dbReference type="Pfam" id="PF01551">
    <property type="entry name" value="Peptidase_M23"/>
    <property type="match status" value="1"/>
</dbReference>
<dbReference type="Gene3D" id="2.70.70.10">
    <property type="entry name" value="Glucose Permease (Domain IIA)"/>
    <property type="match status" value="1"/>
</dbReference>
<evidence type="ECO:0000256" key="2">
    <source>
        <dbReference type="SAM" id="SignalP"/>
    </source>
</evidence>
<protein>
    <submittedName>
        <fullName evidence="4">Murein DD-endopeptidase MepM/ murein hydrolase activator NlpD</fullName>
    </submittedName>
</protein>
<dbReference type="InterPro" id="IPR011055">
    <property type="entry name" value="Dup_hybrid_motif"/>
</dbReference>
<dbReference type="GO" id="GO:0016787">
    <property type="term" value="F:hydrolase activity"/>
    <property type="evidence" value="ECO:0007669"/>
    <property type="project" value="UniProtKB-KW"/>
</dbReference>
<keyword evidence="5" id="KW-1185">Reference proteome</keyword>
<dbReference type="EMBL" id="JARXVQ010000001">
    <property type="protein sequence ID" value="MDH6181312.1"/>
    <property type="molecule type" value="Genomic_DNA"/>
</dbReference>
<organism evidence="4 5">
    <name type="scientific">Antiquaquibacter oligotrophicus</name>
    <dbReference type="NCBI Taxonomy" id="2880260"/>
    <lineage>
        <taxon>Bacteria</taxon>
        <taxon>Bacillati</taxon>
        <taxon>Actinomycetota</taxon>
        <taxon>Actinomycetes</taxon>
        <taxon>Micrococcales</taxon>
        <taxon>Microbacteriaceae</taxon>
        <taxon>Antiquaquibacter</taxon>
    </lineage>
</organism>
<feature type="chain" id="PRO_5046272226" evidence="2">
    <location>
        <begin position="34"/>
        <end position="223"/>
    </location>
</feature>
<dbReference type="Proteomes" id="UP001160142">
    <property type="component" value="Unassembled WGS sequence"/>
</dbReference>
<name>A0ABT6KMR8_9MICO</name>
<dbReference type="SUPFAM" id="SSF51261">
    <property type="entry name" value="Duplicated hybrid motif"/>
    <property type="match status" value="1"/>
</dbReference>
<feature type="signal peptide" evidence="2">
    <location>
        <begin position="1"/>
        <end position="33"/>
    </location>
</feature>
<dbReference type="PANTHER" id="PTHR21666:SF289">
    <property type="entry name" value="L-ALA--D-GLU ENDOPEPTIDASE"/>
    <property type="match status" value="1"/>
</dbReference>
<evidence type="ECO:0000256" key="1">
    <source>
        <dbReference type="ARBA" id="ARBA00022729"/>
    </source>
</evidence>